<feature type="transmembrane region" description="Helical" evidence="9">
    <location>
        <begin position="335"/>
        <end position="358"/>
    </location>
</feature>
<dbReference type="EMBL" id="KN882023">
    <property type="protein sequence ID" value="KIY46795.1"/>
    <property type="molecule type" value="Genomic_DNA"/>
</dbReference>
<feature type="transmembrane region" description="Helical" evidence="9">
    <location>
        <begin position="19"/>
        <end position="37"/>
    </location>
</feature>
<feature type="transmembrane region" description="Helical" evidence="9">
    <location>
        <begin position="468"/>
        <end position="488"/>
    </location>
</feature>
<sequence length="544" mass="58883">MPAIAQDEGLGTAEAKSKYAGIAMLCFSAFGGLLYGYDTGVISSIKVMHNFLETYGYYDTSLQSWQLTSSTSSLITSILSAGTFFGALFGAPISDKIGRKYSVHVACLVFSVGIAMQTAATSTPLFAVGRVFAGLGVGIVSTVVPMYMSECAPKWIRGAVVSGYQFAITVGLLLASVVDNATKDRQSHASYRIPIGEFDSIQVLLKVLNRVCAAIQFVWALVLSSGMLFLPESPRWLIRAGKEDAAAASLVRLTGLSIDDPDLQLELADVKANLQHEISVGATATYWDCFKSTPTKIRLRTLTGIFLQALQQLTGINFIFYYGTTFFTNSGIKNAFIVTIATNVVNVGATIPGIWGVERFGRRPLLLWGAVVMCICEFIVAIVGVTISIDNLAGQRVLIAFVCIYIAAFASTWGPLAWVYVAEIYPLNVRAKGLSMAAASNWLWNFGIGYATPYLVNKAPGSAGLQSSVFFIWGGCCFLCIAFTIFFIPETKGLSLEQIDMLYENTLPWRAGAFHKKLLDENVHAADVEGGEKEGHEETENLKV</sequence>
<reference evidence="11 12" key="1">
    <citation type="journal article" date="2015" name="Fungal Genet. Biol.">
        <title>Evolution of novel wood decay mechanisms in Agaricales revealed by the genome sequences of Fistulina hepatica and Cylindrobasidium torrendii.</title>
        <authorList>
            <person name="Floudas D."/>
            <person name="Held B.W."/>
            <person name="Riley R."/>
            <person name="Nagy L.G."/>
            <person name="Koehler G."/>
            <person name="Ransdell A.S."/>
            <person name="Younus H."/>
            <person name="Chow J."/>
            <person name="Chiniquy J."/>
            <person name="Lipzen A."/>
            <person name="Tritt A."/>
            <person name="Sun H."/>
            <person name="Haridas S."/>
            <person name="LaButti K."/>
            <person name="Ohm R.A."/>
            <person name="Kues U."/>
            <person name="Blanchette R.A."/>
            <person name="Grigoriev I.V."/>
            <person name="Minto R.E."/>
            <person name="Hibbett D.S."/>
        </authorList>
    </citation>
    <scope>NUCLEOTIDE SEQUENCE [LARGE SCALE GENOMIC DNA]</scope>
    <source>
        <strain evidence="11 12">ATCC 64428</strain>
    </source>
</reference>
<keyword evidence="6 9" id="KW-0472">Membrane</keyword>
<feature type="domain" description="Major facilitator superfamily (MFS) profile" evidence="10">
    <location>
        <begin position="24"/>
        <end position="492"/>
    </location>
</feature>
<protein>
    <submittedName>
        <fullName evidence="11">MFS monosaccharide transporter</fullName>
    </submittedName>
</protein>
<dbReference type="OrthoDB" id="6612291at2759"/>
<feature type="transmembrane region" description="Helical" evidence="9">
    <location>
        <begin position="159"/>
        <end position="178"/>
    </location>
</feature>
<dbReference type="PROSITE" id="PS50850">
    <property type="entry name" value="MFS"/>
    <property type="match status" value="1"/>
</dbReference>
<dbReference type="InterPro" id="IPR036259">
    <property type="entry name" value="MFS_trans_sf"/>
</dbReference>
<keyword evidence="12" id="KW-1185">Reference proteome</keyword>
<dbReference type="FunFam" id="1.20.1250.20:FF:000078">
    <property type="entry name" value="MFS maltose transporter, putative"/>
    <property type="match status" value="1"/>
</dbReference>
<evidence type="ECO:0000313" key="11">
    <source>
        <dbReference type="EMBL" id="KIY46795.1"/>
    </source>
</evidence>
<evidence type="ECO:0000256" key="6">
    <source>
        <dbReference type="ARBA" id="ARBA00023136"/>
    </source>
</evidence>
<comment type="similarity">
    <text evidence="2 8">Belongs to the major facilitator superfamily. Sugar transporter (TC 2.A.1.1) family.</text>
</comment>
<organism evidence="11 12">
    <name type="scientific">Fistulina hepatica ATCC 64428</name>
    <dbReference type="NCBI Taxonomy" id="1128425"/>
    <lineage>
        <taxon>Eukaryota</taxon>
        <taxon>Fungi</taxon>
        <taxon>Dikarya</taxon>
        <taxon>Basidiomycota</taxon>
        <taxon>Agaricomycotina</taxon>
        <taxon>Agaricomycetes</taxon>
        <taxon>Agaricomycetidae</taxon>
        <taxon>Agaricales</taxon>
        <taxon>Fistulinaceae</taxon>
        <taxon>Fistulina</taxon>
    </lineage>
</organism>
<dbReference type="InterPro" id="IPR005828">
    <property type="entry name" value="MFS_sugar_transport-like"/>
</dbReference>
<name>A0A0D7A7T2_9AGAR</name>
<accession>A0A0D7A7T2</accession>
<comment type="subcellular location">
    <subcellularLocation>
        <location evidence="1">Membrane</location>
        <topology evidence="1">Multi-pass membrane protein</topology>
    </subcellularLocation>
</comment>
<evidence type="ECO:0000259" key="10">
    <source>
        <dbReference type="PROSITE" id="PS50850"/>
    </source>
</evidence>
<evidence type="ECO:0000313" key="12">
    <source>
        <dbReference type="Proteomes" id="UP000054144"/>
    </source>
</evidence>
<proteinExistence type="inferred from homology"/>
<dbReference type="Proteomes" id="UP000054144">
    <property type="component" value="Unassembled WGS sequence"/>
</dbReference>
<dbReference type="CDD" id="cd17356">
    <property type="entry name" value="MFS_HXT"/>
    <property type="match status" value="1"/>
</dbReference>
<dbReference type="InterPro" id="IPR003663">
    <property type="entry name" value="Sugar/inositol_transpt"/>
</dbReference>
<feature type="transmembrane region" description="Helical" evidence="9">
    <location>
        <begin position="301"/>
        <end position="323"/>
    </location>
</feature>
<dbReference type="AlphaFoldDB" id="A0A0D7A7T2"/>
<feature type="transmembrane region" description="Helical" evidence="9">
    <location>
        <begin position="126"/>
        <end position="147"/>
    </location>
</feature>
<comment type="catalytic activity">
    <reaction evidence="7">
        <text>myo-inositol(out) + H(+)(out) = myo-inositol(in) + H(+)(in)</text>
        <dbReference type="Rhea" id="RHEA:60364"/>
        <dbReference type="ChEBI" id="CHEBI:15378"/>
        <dbReference type="ChEBI" id="CHEBI:17268"/>
    </reaction>
</comment>
<dbReference type="Gene3D" id="1.20.1250.20">
    <property type="entry name" value="MFS general substrate transporter like domains"/>
    <property type="match status" value="1"/>
</dbReference>
<gene>
    <name evidence="11" type="ORF">FISHEDRAFT_75321</name>
</gene>
<dbReference type="PRINTS" id="PR00171">
    <property type="entry name" value="SUGRTRNSPORT"/>
</dbReference>
<dbReference type="InterPro" id="IPR005829">
    <property type="entry name" value="Sugar_transporter_CS"/>
</dbReference>
<evidence type="ECO:0000256" key="5">
    <source>
        <dbReference type="ARBA" id="ARBA00022989"/>
    </source>
</evidence>
<feature type="transmembrane region" description="Helical" evidence="9">
    <location>
        <begin position="74"/>
        <end position="94"/>
    </location>
</feature>
<dbReference type="NCBIfam" id="TIGR00879">
    <property type="entry name" value="SP"/>
    <property type="match status" value="1"/>
</dbReference>
<feature type="transmembrane region" description="Helical" evidence="9">
    <location>
        <begin position="365"/>
        <end position="387"/>
    </location>
</feature>
<keyword evidence="3 8" id="KW-0813">Transport</keyword>
<keyword evidence="5 9" id="KW-1133">Transmembrane helix</keyword>
<dbReference type="PROSITE" id="PS00216">
    <property type="entry name" value="SUGAR_TRANSPORT_1"/>
    <property type="match status" value="2"/>
</dbReference>
<evidence type="ECO:0000256" key="2">
    <source>
        <dbReference type="ARBA" id="ARBA00010992"/>
    </source>
</evidence>
<dbReference type="GO" id="GO:0016020">
    <property type="term" value="C:membrane"/>
    <property type="evidence" value="ECO:0007669"/>
    <property type="project" value="UniProtKB-SubCell"/>
</dbReference>
<evidence type="ECO:0000256" key="1">
    <source>
        <dbReference type="ARBA" id="ARBA00004141"/>
    </source>
</evidence>
<evidence type="ECO:0000256" key="9">
    <source>
        <dbReference type="SAM" id="Phobius"/>
    </source>
</evidence>
<dbReference type="PANTHER" id="PTHR48022:SF17">
    <property type="entry name" value="HEXOSE TRANSPORTER"/>
    <property type="match status" value="1"/>
</dbReference>
<dbReference type="Pfam" id="PF00083">
    <property type="entry name" value="Sugar_tr"/>
    <property type="match status" value="1"/>
</dbReference>
<feature type="transmembrane region" description="Helical" evidence="9">
    <location>
        <begin position="207"/>
        <end position="230"/>
    </location>
</feature>
<feature type="transmembrane region" description="Helical" evidence="9">
    <location>
        <begin position="433"/>
        <end position="456"/>
    </location>
</feature>
<dbReference type="PANTHER" id="PTHR48022">
    <property type="entry name" value="PLASTIDIC GLUCOSE TRANSPORTER 4"/>
    <property type="match status" value="1"/>
</dbReference>
<feature type="transmembrane region" description="Helical" evidence="9">
    <location>
        <begin position="101"/>
        <end position="120"/>
    </location>
</feature>
<dbReference type="SUPFAM" id="SSF103473">
    <property type="entry name" value="MFS general substrate transporter"/>
    <property type="match status" value="1"/>
</dbReference>
<dbReference type="InterPro" id="IPR020846">
    <property type="entry name" value="MFS_dom"/>
</dbReference>
<dbReference type="InterPro" id="IPR050360">
    <property type="entry name" value="MFS_Sugar_Transporters"/>
</dbReference>
<evidence type="ECO:0000256" key="8">
    <source>
        <dbReference type="RuleBase" id="RU003346"/>
    </source>
</evidence>
<evidence type="ECO:0000256" key="7">
    <source>
        <dbReference type="ARBA" id="ARBA00049119"/>
    </source>
</evidence>
<keyword evidence="4 9" id="KW-0812">Transmembrane</keyword>
<dbReference type="PROSITE" id="PS00217">
    <property type="entry name" value="SUGAR_TRANSPORT_2"/>
    <property type="match status" value="1"/>
</dbReference>
<dbReference type="GO" id="GO:0005351">
    <property type="term" value="F:carbohydrate:proton symporter activity"/>
    <property type="evidence" value="ECO:0007669"/>
    <property type="project" value="TreeGrafter"/>
</dbReference>
<feature type="transmembrane region" description="Helical" evidence="9">
    <location>
        <begin position="399"/>
        <end position="421"/>
    </location>
</feature>
<evidence type="ECO:0000256" key="4">
    <source>
        <dbReference type="ARBA" id="ARBA00022692"/>
    </source>
</evidence>
<evidence type="ECO:0000256" key="3">
    <source>
        <dbReference type="ARBA" id="ARBA00022448"/>
    </source>
</evidence>